<dbReference type="EMBL" id="CAJNNV010017466">
    <property type="protein sequence ID" value="CAE8605177.1"/>
    <property type="molecule type" value="Genomic_DNA"/>
</dbReference>
<dbReference type="InterPro" id="IPR036397">
    <property type="entry name" value="RNaseH_sf"/>
</dbReference>
<proteinExistence type="inferred from homology"/>
<accession>A0A813F4V8</accession>
<feature type="domain" description="R3H" evidence="5">
    <location>
        <begin position="293"/>
        <end position="358"/>
    </location>
</feature>
<dbReference type="OMA" id="LMHTIIG"/>
<dbReference type="Proteomes" id="UP000654075">
    <property type="component" value="Unassembled WGS sequence"/>
</dbReference>
<keyword evidence="7" id="KW-1185">Reference proteome</keyword>
<evidence type="ECO:0000256" key="2">
    <source>
        <dbReference type="ARBA" id="ARBA00015918"/>
    </source>
</evidence>
<name>A0A813F4V8_POLGL</name>
<dbReference type="InterPro" id="IPR001374">
    <property type="entry name" value="R3H_dom"/>
</dbReference>
<comment type="similarity">
    <text evidence="1">Belongs to the CAF1 family.</text>
</comment>
<dbReference type="Gene3D" id="3.30.70.330">
    <property type="match status" value="1"/>
</dbReference>
<organism evidence="6 7">
    <name type="scientific">Polarella glacialis</name>
    <name type="common">Dinoflagellate</name>
    <dbReference type="NCBI Taxonomy" id="89957"/>
    <lineage>
        <taxon>Eukaryota</taxon>
        <taxon>Sar</taxon>
        <taxon>Alveolata</taxon>
        <taxon>Dinophyceae</taxon>
        <taxon>Suessiales</taxon>
        <taxon>Suessiaceae</taxon>
        <taxon>Polarella</taxon>
    </lineage>
</organism>
<sequence length="685" mass="76165">PLPFFVGDSEGRSPPAPQLAPPVRLQARMVLAEAPPQKCESKWALATKRLPTVGADQFSSGKAPREGRRRQIVELGLVLVSGVEDQGPSTSKEQLLMAESGVAMQRALARLSVTTKNWRAVQSQVLEEVRRAEFVAFDLELTGLHVKNERFIGIDRCYAAHREGAKTFVPVQVGICAARRCPDRSIPGGSTHWILSPVSLYVFPRESGEAASHFSVSAATMVFLDSNGFNFNDWVRHGLGWLRPAEEEEKRRSVQQRIDEVSRLKRGAIASAPVVDATQAPPVPLDIPDGADRSAVDACRGQIREWLMSPSNLPLEIPMENAFQRLLMHTVIAQEFPQVYSHSSRRAGERFLCVYKSQAEVYEEQLRALEREMEAIDEEVGVRSLIDEITRAQKPMVGHNCFYDFLHLYQTFYGDLPESIQEFKALWLQLFPQTLDTKYLAEAHELLAGLQPPATLKGLCDFMVQSAAKAQGAGAGGPLPLTFEVNQLPGVDYQLPTASVVGANGELTPPNEDVVDSSHEAGYDALMTSMVFIHQLSQIMGKKRLPFDQLDFGPLRKRTSDDPRRSLTEALPLSVNRIRLVRAQPNVVNLSGRDEADMSRHFLMTGYPPAWKKWDLMKVWSPLWVGLSYIDDGSCWVIARNEADAVNIQKIYRMIEAPQFKMQTYDEHKAAQEQAPNAALAAGGG</sequence>
<gene>
    <name evidence="6" type="ORF">PGLA1383_LOCUS23304</name>
</gene>
<dbReference type="PANTHER" id="PTHR15092:SF22">
    <property type="entry name" value="POLY(A)-SPECIFIC RIBONUCLEASE PNLDC1"/>
    <property type="match status" value="1"/>
</dbReference>
<dbReference type="Pfam" id="PF04857">
    <property type="entry name" value="CAF1"/>
    <property type="match status" value="1"/>
</dbReference>
<evidence type="ECO:0000313" key="7">
    <source>
        <dbReference type="Proteomes" id="UP000654075"/>
    </source>
</evidence>
<dbReference type="AlphaFoldDB" id="A0A813F4V8"/>
<evidence type="ECO:0000256" key="3">
    <source>
        <dbReference type="ARBA" id="ARBA00031923"/>
    </source>
</evidence>
<dbReference type="PROSITE" id="PS51061">
    <property type="entry name" value="R3H"/>
    <property type="match status" value="1"/>
</dbReference>
<dbReference type="OrthoDB" id="414075at2759"/>
<dbReference type="PANTHER" id="PTHR15092">
    <property type="entry name" value="POLY A -SPECIFIC RIBONUCLEASE/TARGET OF EGR1, MEMBER 1"/>
    <property type="match status" value="1"/>
</dbReference>
<dbReference type="SUPFAM" id="SSF53098">
    <property type="entry name" value="Ribonuclease H-like"/>
    <property type="match status" value="1"/>
</dbReference>
<evidence type="ECO:0000313" key="6">
    <source>
        <dbReference type="EMBL" id="CAE8605177.1"/>
    </source>
</evidence>
<dbReference type="InterPro" id="IPR012677">
    <property type="entry name" value="Nucleotide-bd_a/b_plait_sf"/>
</dbReference>
<dbReference type="Gene3D" id="3.30.420.10">
    <property type="entry name" value="Ribonuclease H-like superfamily/Ribonuclease H"/>
    <property type="match status" value="2"/>
</dbReference>
<evidence type="ECO:0000256" key="1">
    <source>
        <dbReference type="ARBA" id="ARBA00008372"/>
    </source>
</evidence>
<dbReference type="InterPro" id="IPR012337">
    <property type="entry name" value="RNaseH-like_sf"/>
</dbReference>
<evidence type="ECO:0000256" key="4">
    <source>
        <dbReference type="SAM" id="MobiDB-lite"/>
    </source>
</evidence>
<protein>
    <recommendedName>
        <fullName evidence="2">Poly(A)-specific ribonuclease PARN</fullName>
    </recommendedName>
    <alternativeName>
        <fullName evidence="3">Polyadenylate-specific ribonuclease</fullName>
    </alternativeName>
</protein>
<dbReference type="GO" id="GO:0000175">
    <property type="term" value="F:3'-5'-RNA exonuclease activity"/>
    <property type="evidence" value="ECO:0007669"/>
    <property type="project" value="TreeGrafter"/>
</dbReference>
<comment type="caution">
    <text evidence="6">The sequence shown here is derived from an EMBL/GenBank/DDBJ whole genome shotgun (WGS) entry which is preliminary data.</text>
</comment>
<dbReference type="GO" id="GO:0003723">
    <property type="term" value="F:RNA binding"/>
    <property type="evidence" value="ECO:0007669"/>
    <property type="project" value="TreeGrafter"/>
</dbReference>
<dbReference type="InterPro" id="IPR051181">
    <property type="entry name" value="CAF1_poly(A)_ribonucleases"/>
</dbReference>
<reference evidence="6" key="1">
    <citation type="submission" date="2021-02" db="EMBL/GenBank/DDBJ databases">
        <authorList>
            <person name="Dougan E. K."/>
            <person name="Rhodes N."/>
            <person name="Thang M."/>
            <person name="Chan C."/>
        </authorList>
    </citation>
    <scope>NUCLEOTIDE SEQUENCE</scope>
</reference>
<evidence type="ECO:0000259" key="5">
    <source>
        <dbReference type="PROSITE" id="PS51061"/>
    </source>
</evidence>
<feature type="region of interest" description="Disordered" evidence="4">
    <location>
        <begin position="1"/>
        <end position="20"/>
    </location>
</feature>
<dbReference type="InterPro" id="IPR006941">
    <property type="entry name" value="RNase_CAF1"/>
</dbReference>
<feature type="non-terminal residue" evidence="6">
    <location>
        <position position="1"/>
    </location>
</feature>